<dbReference type="InterPro" id="IPR008966">
    <property type="entry name" value="Adhesion_dom_sf"/>
</dbReference>
<proteinExistence type="inferred from homology"/>
<keyword evidence="3 5" id="KW-0732">Signal</keyword>
<dbReference type="Proteomes" id="UP000043316">
    <property type="component" value="Unassembled WGS sequence"/>
</dbReference>
<sequence length="326" mass="34516">MLNLFSRLLIIFSLLLTWVSSNVIAASCTGNATTVSMPQLVLNPAENGAVGTILGSHIIPVRALNYTCGTGINTRLTSTFTRGNSVSALPDVYNTEIGGVGIRIKWPASRISNYFPTIHTCYSPCTESSDNLIIEFVQTGRIVAGDIPLGEIANVVLTAADETSNSFTLLSVVLSSNTSVVVRSCMITNSDISINLGNYPLSDFKVGNKHGAVVPFSVIVYCPQATSIKIAFTAVEQPLVGLSRGVMQNTIPVASGGAKGIGTRMLASNGIIAQQVNGEKSSEIVINAGENKELKYSAQMYILESDRANITAGNVAGQVYFNLTIE</sequence>
<dbReference type="PANTHER" id="PTHR33420">
    <property type="entry name" value="FIMBRIAL SUBUNIT ELFA-RELATED"/>
    <property type="match status" value="1"/>
</dbReference>
<evidence type="ECO:0000313" key="9">
    <source>
        <dbReference type="Proteomes" id="UP000043316"/>
    </source>
</evidence>
<evidence type="ECO:0000259" key="6">
    <source>
        <dbReference type="Pfam" id="PF00419"/>
    </source>
</evidence>
<dbReference type="EMBL" id="CWJI01000019">
    <property type="protein sequence ID" value="CRY56929.1"/>
    <property type="molecule type" value="Genomic_DNA"/>
</dbReference>
<dbReference type="GO" id="GO:0009289">
    <property type="term" value="C:pilus"/>
    <property type="evidence" value="ECO:0007669"/>
    <property type="project" value="UniProtKB-SubCell"/>
</dbReference>
<dbReference type="InterPro" id="IPR000259">
    <property type="entry name" value="Adhesion_dom_fimbrial"/>
</dbReference>
<dbReference type="Gene3D" id="2.60.40.1090">
    <property type="entry name" value="Fimbrial-type adhesion domain"/>
    <property type="match status" value="1"/>
</dbReference>
<dbReference type="AlphaFoldDB" id="A0A0H5M0D2"/>
<dbReference type="InterPro" id="IPR054160">
    <property type="entry name" value="MrkD_recept-bd"/>
</dbReference>
<protein>
    <submittedName>
        <fullName evidence="8">Fimbrial protein</fullName>
    </submittedName>
</protein>
<comment type="subcellular location">
    <subcellularLocation>
        <location evidence="1">Fimbrium</location>
    </subcellularLocation>
</comment>
<feature type="domain" description="MrkD-like receptor binding" evidence="7">
    <location>
        <begin position="37"/>
        <end position="141"/>
    </location>
</feature>
<evidence type="ECO:0000256" key="2">
    <source>
        <dbReference type="ARBA" id="ARBA00006671"/>
    </source>
</evidence>
<evidence type="ECO:0000256" key="1">
    <source>
        <dbReference type="ARBA" id="ARBA00004561"/>
    </source>
</evidence>
<name>A0A0H5M0D2_YERIN</name>
<gene>
    <name evidence="8" type="ORF">ERS008476_03976</name>
</gene>
<evidence type="ECO:0000256" key="5">
    <source>
        <dbReference type="SAM" id="SignalP"/>
    </source>
</evidence>
<dbReference type="RefSeq" id="WP_019211786.1">
    <property type="nucleotide sequence ID" value="NZ_CWJI01000019.1"/>
</dbReference>
<keyword evidence="4" id="KW-0281">Fimbrium</keyword>
<evidence type="ECO:0000259" key="7">
    <source>
        <dbReference type="Pfam" id="PF22003"/>
    </source>
</evidence>
<feature type="domain" description="Fimbrial-type adhesion" evidence="6">
    <location>
        <begin position="180"/>
        <end position="325"/>
    </location>
</feature>
<dbReference type="GO" id="GO:0043709">
    <property type="term" value="P:cell adhesion involved in single-species biofilm formation"/>
    <property type="evidence" value="ECO:0007669"/>
    <property type="project" value="TreeGrafter"/>
</dbReference>
<comment type="similarity">
    <text evidence="2">Belongs to the fimbrial protein family.</text>
</comment>
<evidence type="ECO:0000313" key="8">
    <source>
        <dbReference type="EMBL" id="CRY56929.1"/>
    </source>
</evidence>
<feature type="chain" id="PRO_5005220387" evidence="5">
    <location>
        <begin position="26"/>
        <end position="326"/>
    </location>
</feature>
<accession>A0A0H5M0D2</accession>
<dbReference type="GeneID" id="61816439"/>
<dbReference type="InterPro" id="IPR036937">
    <property type="entry name" value="Adhesion_dom_fimbrial_sf"/>
</dbReference>
<dbReference type="Gene3D" id="2.60.40.3310">
    <property type="match status" value="1"/>
</dbReference>
<feature type="signal peptide" evidence="5">
    <location>
        <begin position="1"/>
        <end position="25"/>
    </location>
</feature>
<reference evidence="9" key="1">
    <citation type="submission" date="2015-03" db="EMBL/GenBank/DDBJ databases">
        <authorList>
            <consortium name="Pathogen Informatics"/>
        </authorList>
    </citation>
    <scope>NUCLEOTIDE SEQUENCE [LARGE SCALE GENOMIC DNA]</scope>
    <source>
        <strain evidence="9">R148</strain>
    </source>
</reference>
<evidence type="ECO:0000256" key="4">
    <source>
        <dbReference type="ARBA" id="ARBA00023263"/>
    </source>
</evidence>
<dbReference type="PANTHER" id="PTHR33420:SF3">
    <property type="entry name" value="FIMBRIAL SUBUNIT ELFA"/>
    <property type="match status" value="1"/>
</dbReference>
<dbReference type="Pfam" id="PF22003">
    <property type="entry name" value="MrkDrd"/>
    <property type="match status" value="1"/>
</dbReference>
<evidence type="ECO:0000256" key="3">
    <source>
        <dbReference type="ARBA" id="ARBA00022729"/>
    </source>
</evidence>
<dbReference type="Pfam" id="PF00419">
    <property type="entry name" value="Fimbrial"/>
    <property type="match status" value="1"/>
</dbReference>
<organism evidence="8 9">
    <name type="scientific">Yersinia intermedia</name>
    <dbReference type="NCBI Taxonomy" id="631"/>
    <lineage>
        <taxon>Bacteria</taxon>
        <taxon>Pseudomonadati</taxon>
        <taxon>Pseudomonadota</taxon>
        <taxon>Gammaproteobacteria</taxon>
        <taxon>Enterobacterales</taxon>
        <taxon>Yersiniaceae</taxon>
        <taxon>Yersinia</taxon>
    </lineage>
</organism>
<dbReference type="SUPFAM" id="SSF49401">
    <property type="entry name" value="Bacterial adhesins"/>
    <property type="match status" value="1"/>
</dbReference>
<dbReference type="InterPro" id="IPR050263">
    <property type="entry name" value="Bact_Fimbrial_Adh_Pro"/>
</dbReference>
<dbReference type="PROSITE" id="PS51257">
    <property type="entry name" value="PROKAR_LIPOPROTEIN"/>
    <property type="match status" value="1"/>
</dbReference>